<proteinExistence type="predicted"/>
<evidence type="ECO:0000313" key="1">
    <source>
        <dbReference type="EMBL" id="AYV79101.1"/>
    </source>
</evidence>
<reference evidence="1" key="1">
    <citation type="submission" date="2018-10" db="EMBL/GenBank/DDBJ databases">
        <title>Hidden diversity of soil giant viruses.</title>
        <authorList>
            <person name="Schulz F."/>
            <person name="Alteio L."/>
            <person name="Goudeau D."/>
            <person name="Ryan E.M."/>
            <person name="Malmstrom R.R."/>
            <person name="Blanchard J."/>
            <person name="Woyke T."/>
        </authorList>
    </citation>
    <scope>NUCLEOTIDE SEQUENCE</scope>
    <source>
        <strain evidence="1">FNV1</strain>
    </source>
</reference>
<name>A0A3G4ZYM6_9VIRU</name>
<accession>A0A3G4ZYM6</accession>
<protein>
    <submittedName>
        <fullName evidence="1">Uncharacterized protein</fullName>
    </submittedName>
</protein>
<dbReference type="EMBL" id="MK072133">
    <property type="protein sequence ID" value="AYV79101.1"/>
    <property type="molecule type" value="Genomic_DNA"/>
</dbReference>
<gene>
    <name evidence="1" type="ORF">Faunusvirus2_48</name>
</gene>
<sequence length="191" mass="22505">MTSTIFNNRQLVLHVATFMNQLDIFKLCLTSSVTRKIILTSNQIPLYHRIKLMPLHKLIEEYHLDESILRCNIDVIKKSPYIKSLLAELDFEKGYTENHKLLKQYCSCIYGELDSTHYFGVSLTWKMYHAHGTTYYKDDYGNCYAIRDNYYLNQSVKNATCNICQIRNTLFAGNCFECKHMHKFKRSTEKS</sequence>
<organism evidence="1">
    <name type="scientific">Faunusvirus sp</name>
    <dbReference type="NCBI Taxonomy" id="2487766"/>
    <lineage>
        <taxon>Viruses</taxon>
        <taxon>Varidnaviria</taxon>
        <taxon>Bamfordvirae</taxon>
        <taxon>Nucleocytoviricota</taxon>
        <taxon>Megaviricetes</taxon>
        <taxon>Imitervirales</taxon>
        <taxon>Mimiviridae</taxon>
    </lineage>
</organism>